<reference evidence="9" key="2">
    <citation type="journal article" date="2021" name="PeerJ">
        <title>Extensive microbial diversity within the chicken gut microbiome revealed by metagenomics and culture.</title>
        <authorList>
            <person name="Gilroy R."/>
            <person name="Ravi A."/>
            <person name="Getino M."/>
            <person name="Pursley I."/>
            <person name="Horton D.L."/>
            <person name="Alikhan N.F."/>
            <person name="Baker D."/>
            <person name="Gharbi K."/>
            <person name="Hall N."/>
            <person name="Watson M."/>
            <person name="Adriaenssens E.M."/>
            <person name="Foster-Nyarko E."/>
            <person name="Jarju S."/>
            <person name="Secka A."/>
            <person name="Antonio M."/>
            <person name="Oren A."/>
            <person name="Chaudhuri R.R."/>
            <person name="La Ragione R."/>
            <person name="Hildebrand F."/>
            <person name="Pallen M.J."/>
        </authorList>
    </citation>
    <scope>NUCLEOTIDE SEQUENCE</scope>
    <source>
        <strain evidence="9">10406</strain>
    </source>
</reference>
<dbReference type="Gene3D" id="3.40.50.1470">
    <property type="entry name" value="Peptidyl-tRNA hydrolase"/>
    <property type="match status" value="1"/>
</dbReference>
<feature type="active site" description="Proton acceptor" evidence="8">
    <location>
        <position position="19"/>
    </location>
</feature>
<dbReference type="Proteomes" id="UP000886857">
    <property type="component" value="Unassembled WGS sequence"/>
</dbReference>
<comment type="catalytic activity">
    <reaction evidence="6 8">
        <text>an N-acyl-L-alpha-aminoacyl-tRNA + H2O = an N-acyl-L-amino acid + a tRNA + H(+)</text>
        <dbReference type="Rhea" id="RHEA:54448"/>
        <dbReference type="Rhea" id="RHEA-COMP:10123"/>
        <dbReference type="Rhea" id="RHEA-COMP:13883"/>
        <dbReference type="ChEBI" id="CHEBI:15377"/>
        <dbReference type="ChEBI" id="CHEBI:15378"/>
        <dbReference type="ChEBI" id="CHEBI:59874"/>
        <dbReference type="ChEBI" id="CHEBI:78442"/>
        <dbReference type="ChEBI" id="CHEBI:138191"/>
        <dbReference type="EC" id="3.1.1.29"/>
    </reaction>
</comment>
<feature type="binding site" evidence="8">
    <location>
        <position position="14"/>
    </location>
    <ligand>
        <name>tRNA</name>
        <dbReference type="ChEBI" id="CHEBI:17843"/>
    </ligand>
</feature>
<evidence type="ECO:0000256" key="6">
    <source>
        <dbReference type="ARBA" id="ARBA00048707"/>
    </source>
</evidence>
<dbReference type="SUPFAM" id="SSF53178">
    <property type="entry name" value="Peptidyl-tRNA hydrolase-like"/>
    <property type="match status" value="1"/>
</dbReference>
<comment type="subcellular location">
    <subcellularLocation>
        <location evidence="8">Cytoplasm</location>
    </subcellularLocation>
</comment>
<dbReference type="PANTHER" id="PTHR17224:SF1">
    <property type="entry name" value="PEPTIDYL-TRNA HYDROLASE"/>
    <property type="match status" value="1"/>
</dbReference>
<dbReference type="HAMAP" id="MF_00083">
    <property type="entry name" value="Pept_tRNA_hydro_bact"/>
    <property type="match status" value="1"/>
</dbReference>
<evidence type="ECO:0000256" key="8">
    <source>
        <dbReference type="HAMAP-Rule" id="MF_00083"/>
    </source>
</evidence>
<keyword evidence="2 8" id="KW-0820">tRNA-binding</keyword>
<dbReference type="InterPro" id="IPR018171">
    <property type="entry name" value="Pept_tRNA_hydro_CS"/>
</dbReference>
<feature type="site" description="Discriminates between blocked and unblocked aminoacyl-tRNA" evidence="8">
    <location>
        <position position="9"/>
    </location>
</feature>
<evidence type="ECO:0000313" key="10">
    <source>
        <dbReference type="Proteomes" id="UP000886857"/>
    </source>
</evidence>
<keyword evidence="3 8" id="KW-0378">Hydrolase</keyword>
<comment type="function">
    <text evidence="8">Hydrolyzes ribosome-free peptidyl-tRNAs (with 1 or more amino acids incorporated), which drop off the ribosome during protein synthesis, or as a result of ribosome stalling.</text>
</comment>
<dbReference type="GO" id="GO:0000049">
    <property type="term" value="F:tRNA binding"/>
    <property type="evidence" value="ECO:0007669"/>
    <property type="project" value="UniProtKB-UniRule"/>
</dbReference>
<dbReference type="GO" id="GO:0005737">
    <property type="term" value="C:cytoplasm"/>
    <property type="evidence" value="ECO:0007669"/>
    <property type="project" value="UniProtKB-SubCell"/>
</dbReference>
<comment type="subunit">
    <text evidence="8">Monomer.</text>
</comment>
<name>A0A9D1N930_9FIRM</name>
<evidence type="ECO:0000313" key="9">
    <source>
        <dbReference type="EMBL" id="HIU98782.1"/>
    </source>
</evidence>
<dbReference type="EMBL" id="DVOE01000044">
    <property type="protein sequence ID" value="HIU98782.1"/>
    <property type="molecule type" value="Genomic_DNA"/>
</dbReference>
<dbReference type="EC" id="3.1.1.29" evidence="1 8"/>
<protein>
    <recommendedName>
        <fullName evidence="7 8">Peptidyl-tRNA hydrolase</fullName>
        <shortName evidence="8">Pth</shortName>
        <ecNumber evidence="1 8">3.1.1.29</ecNumber>
    </recommendedName>
</protein>
<dbReference type="GO" id="GO:0004045">
    <property type="term" value="F:peptidyl-tRNA hydrolase activity"/>
    <property type="evidence" value="ECO:0007669"/>
    <property type="project" value="UniProtKB-UniRule"/>
</dbReference>
<feature type="binding site" evidence="8">
    <location>
        <position position="66"/>
    </location>
    <ligand>
        <name>tRNA</name>
        <dbReference type="ChEBI" id="CHEBI:17843"/>
    </ligand>
</feature>
<comment type="caution">
    <text evidence="9">The sequence shown here is derived from an EMBL/GenBank/DDBJ whole genome shotgun (WGS) entry which is preliminary data.</text>
</comment>
<keyword evidence="8" id="KW-0963">Cytoplasm</keyword>
<evidence type="ECO:0000256" key="3">
    <source>
        <dbReference type="ARBA" id="ARBA00022801"/>
    </source>
</evidence>
<feature type="site" description="Stabilizes the basic form of H active site to accept a proton" evidence="8">
    <location>
        <position position="91"/>
    </location>
</feature>
<reference evidence="9" key="1">
    <citation type="submission" date="2020-10" db="EMBL/GenBank/DDBJ databases">
        <authorList>
            <person name="Gilroy R."/>
        </authorList>
    </citation>
    <scope>NUCLEOTIDE SEQUENCE</scope>
    <source>
        <strain evidence="9">10406</strain>
    </source>
</reference>
<evidence type="ECO:0000256" key="4">
    <source>
        <dbReference type="ARBA" id="ARBA00022884"/>
    </source>
</evidence>
<feature type="binding site" evidence="8">
    <location>
        <position position="112"/>
    </location>
    <ligand>
        <name>tRNA</name>
        <dbReference type="ChEBI" id="CHEBI:17843"/>
    </ligand>
</feature>
<dbReference type="InterPro" id="IPR036416">
    <property type="entry name" value="Pept_tRNA_hydro_sf"/>
</dbReference>
<dbReference type="CDD" id="cd00462">
    <property type="entry name" value="PTH"/>
    <property type="match status" value="1"/>
</dbReference>
<dbReference type="GO" id="GO:0006515">
    <property type="term" value="P:protein quality control for misfolded or incompletely synthesized proteins"/>
    <property type="evidence" value="ECO:0007669"/>
    <property type="project" value="UniProtKB-UniRule"/>
</dbReference>
<feature type="binding site" evidence="8">
    <location>
        <position position="64"/>
    </location>
    <ligand>
        <name>tRNA</name>
        <dbReference type="ChEBI" id="CHEBI:17843"/>
    </ligand>
</feature>
<comment type="similarity">
    <text evidence="5 8">Belongs to the PTH family.</text>
</comment>
<evidence type="ECO:0000256" key="1">
    <source>
        <dbReference type="ARBA" id="ARBA00013260"/>
    </source>
</evidence>
<dbReference type="PANTHER" id="PTHR17224">
    <property type="entry name" value="PEPTIDYL-TRNA HYDROLASE"/>
    <property type="match status" value="1"/>
</dbReference>
<evidence type="ECO:0000256" key="2">
    <source>
        <dbReference type="ARBA" id="ARBA00022555"/>
    </source>
</evidence>
<dbReference type="PROSITE" id="PS01196">
    <property type="entry name" value="PEPT_TRNA_HYDROL_2"/>
    <property type="match status" value="1"/>
</dbReference>
<keyword evidence="4 8" id="KW-0694">RNA-binding</keyword>
<dbReference type="InterPro" id="IPR001328">
    <property type="entry name" value="Pept_tRNA_hydro"/>
</dbReference>
<evidence type="ECO:0000256" key="5">
    <source>
        <dbReference type="ARBA" id="ARBA00038063"/>
    </source>
</evidence>
<evidence type="ECO:0000256" key="7">
    <source>
        <dbReference type="ARBA" id="ARBA00050038"/>
    </source>
</evidence>
<dbReference type="GO" id="GO:0072344">
    <property type="term" value="P:rescue of stalled ribosome"/>
    <property type="evidence" value="ECO:0007669"/>
    <property type="project" value="UniProtKB-UniRule"/>
</dbReference>
<dbReference type="FunFam" id="3.40.50.1470:FF:000001">
    <property type="entry name" value="Peptidyl-tRNA hydrolase"/>
    <property type="match status" value="1"/>
</dbReference>
<comment type="function">
    <text evidence="8">Catalyzes the release of premature peptidyl moieties from peptidyl-tRNA molecules trapped in stalled 50S ribosomal subunits, and thus maintains levels of free tRNAs and 50S ribosomes.</text>
</comment>
<dbReference type="AlphaFoldDB" id="A0A9D1N930"/>
<proteinExistence type="inferred from homology"/>
<organism evidence="9 10">
    <name type="scientific">Candidatus Limadaptatus stercoripullorum</name>
    <dbReference type="NCBI Taxonomy" id="2840846"/>
    <lineage>
        <taxon>Bacteria</taxon>
        <taxon>Bacillati</taxon>
        <taxon>Bacillota</taxon>
        <taxon>Clostridia</taxon>
        <taxon>Eubacteriales</taxon>
        <taxon>Candidatus Limadaptatus</taxon>
    </lineage>
</organism>
<dbReference type="NCBIfam" id="TIGR00447">
    <property type="entry name" value="pth"/>
    <property type="match status" value="1"/>
</dbReference>
<dbReference type="Pfam" id="PF01195">
    <property type="entry name" value="Pept_tRNA_hydro"/>
    <property type="match status" value="1"/>
</dbReference>
<gene>
    <name evidence="8" type="primary">pth</name>
    <name evidence="9" type="ORF">IAC73_02940</name>
</gene>
<sequence length="195" mass="21331">MFLIVGLGNPGARYRSTYHNLGFMVADAFARANKLKFTGRECDAVTAKGRVGGSEVVVAKPQTFMNLSGVSVRKLVAKYCADESELIVVYDDADLPVGRMRLREEGSAGTHNGMRSVVSELGTTSFRRLKIGIANARFAEHGVDIADFVLSRIDYADKKTIEECVETAASALADLASAADIMRVEERINRRKQPR</sequence>
<accession>A0A9D1N930</accession>